<dbReference type="Gene3D" id="3.40.50.720">
    <property type="entry name" value="NAD(P)-binding Rossmann-like Domain"/>
    <property type="match status" value="1"/>
</dbReference>
<proteinExistence type="inferred from homology"/>
<dbReference type="EC" id="1.1.1.101" evidence="5"/>
<dbReference type="SUPFAM" id="SSF51735">
    <property type="entry name" value="NAD(P)-binding Rossmann-fold domains"/>
    <property type="match status" value="1"/>
</dbReference>
<keyword evidence="6" id="KW-1185">Reference proteome</keyword>
<dbReference type="Pfam" id="PF00106">
    <property type="entry name" value="adh_short"/>
    <property type="match status" value="1"/>
</dbReference>
<evidence type="ECO:0000313" key="5">
    <source>
        <dbReference type="EMBL" id="KAK9763262.1"/>
    </source>
</evidence>
<keyword evidence="2" id="KW-0521">NADP</keyword>
<dbReference type="PROSITE" id="PS00061">
    <property type="entry name" value="ADH_SHORT"/>
    <property type="match status" value="1"/>
</dbReference>
<dbReference type="PRINTS" id="PR00080">
    <property type="entry name" value="SDRFAMILY"/>
</dbReference>
<evidence type="ECO:0000313" key="6">
    <source>
        <dbReference type="Proteomes" id="UP001479436"/>
    </source>
</evidence>
<dbReference type="InterPro" id="IPR002347">
    <property type="entry name" value="SDR_fam"/>
</dbReference>
<reference evidence="5 6" key="1">
    <citation type="submission" date="2023-04" db="EMBL/GenBank/DDBJ databases">
        <title>Genome of Basidiobolus ranarum AG-B5.</title>
        <authorList>
            <person name="Stajich J.E."/>
            <person name="Carter-House D."/>
            <person name="Gryganskyi A."/>
        </authorList>
    </citation>
    <scope>NUCLEOTIDE SEQUENCE [LARGE SCALE GENOMIC DNA]</scope>
    <source>
        <strain evidence="5 6">AG-B5</strain>
    </source>
</reference>
<dbReference type="PANTHER" id="PTHR44169">
    <property type="entry name" value="NADPH-DEPENDENT 1-ACYLDIHYDROXYACETONE PHOSPHATE REDUCTASE"/>
    <property type="match status" value="1"/>
</dbReference>
<dbReference type="PRINTS" id="PR00081">
    <property type="entry name" value="GDHRDH"/>
</dbReference>
<dbReference type="InterPro" id="IPR020904">
    <property type="entry name" value="Sc_DH/Rdtase_CS"/>
</dbReference>
<keyword evidence="3 5" id="KW-0560">Oxidoreductase</keyword>
<evidence type="ECO:0000256" key="1">
    <source>
        <dbReference type="ARBA" id="ARBA00006484"/>
    </source>
</evidence>
<evidence type="ECO:0000256" key="2">
    <source>
        <dbReference type="ARBA" id="ARBA00022857"/>
    </source>
</evidence>
<dbReference type="InterPro" id="IPR036291">
    <property type="entry name" value="NAD(P)-bd_dom_sf"/>
</dbReference>
<dbReference type="PANTHER" id="PTHR44169:SF6">
    <property type="entry name" value="NADPH-DEPENDENT 1-ACYLDIHYDROXYACETONE PHOSPHATE REDUCTASE"/>
    <property type="match status" value="1"/>
</dbReference>
<accession>A0ABR2WP67</accession>
<name>A0ABR2WP67_9FUNG</name>
<organism evidence="5 6">
    <name type="scientific">Basidiobolus ranarum</name>
    <dbReference type="NCBI Taxonomy" id="34480"/>
    <lineage>
        <taxon>Eukaryota</taxon>
        <taxon>Fungi</taxon>
        <taxon>Fungi incertae sedis</taxon>
        <taxon>Zoopagomycota</taxon>
        <taxon>Entomophthoromycotina</taxon>
        <taxon>Basidiobolomycetes</taxon>
        <taxon>Basidiobolales</taxon>
        <taxon>Basidiobolaceae</taxon>
        <taxon>Basidiobolus</taxon>
    </lineage>
</organism>
<dbReference type="CDD" id="cd05374">
    <property type="entry name" value="17beta-HSD-like_SDR_c"/>
    <property type="match status" value="1"/>
</dbReference>
<evidence type="ECO:0000256" key="4">
    <source>
        <dbReference type="RuleBase" id="RU000363"/>
    </source>
</evidence>
<gene>
    <name evidence="5" type="primary">AYR1</name>
    <name evidence="5" type="ORF">K7432_010227</name>
</gene>
<evidence type="ECO:0000256" key="3">
    <source>
        <dbReference type="ARBA" id="ARBA00023002"/>
    </source>
</evidence>
<comment type="caution">
    <text evidence="5">The sequence shown here is derived from an EMBL/GenBank/DDBJ whole genome shotgun (WGS) entry which is preliminary data.</text>
</comment>
<comment type="similarity">
    <text evidence="1 4">Belongs to the short-chain dehydrogenases/reductases (SDR) family.</text>
</comment>
<dbReference type="Proteomes" id="UP001479436">
    <property type="component" value="Unassembled WGS sequence"/>
</dbReference>
<dbReference type="GO" id="GO:0000140">
    <property type="term" value="F:acylglycerone-phosphate reductase (NADP+) activity"/>
    <property type="evidence" value="ECO:0007669"/>
    <property type="project" value="UniProtKB-EC"/>
</dbReference>
<protein>
    <submittedName>
        <fullName evidence="5">NADPH-dependent 1-acyl dihydroxyacetone phosphate reductase</fullName>
        <ecNumber evidence="5">1.1.1.101</ecNumber>
    </submittedName>
</protein>
<dbReference type="EMBL" id="JASJQH010000687">
    <property type="protein sequence ID" value="KAK9763262.1"/>
    <property type="molecule type" value="Genomic_DNA"/>
</dbReference>
<sequence>MSDNTKQKIVFVTGCSEGGIGYELCKELAKRNCKVIASARRVEAMNGLEDFDIEKVKMDVVDPVSVKGTIESVIQKHGRIDILINNAGVGGYGPLIEYDIEEVKTVYETNVFGVIRLCQTVAPYMIKNGHGQIVNVGSVVGFHATPWAAVYCSTKAALHSLSDTLRLELKPLGIDVTVVTPGAIKSNISHNAKQRVQLSEDSYYTSVRKYIEGRQNLSQTDATPTNEFAQATAEAILCPNPPSYFAYGAKVTLLKFFGWLPMWVRDIIFARKFGTSEIKRVKID</sequence>